<dbReference type="Pfam" id="PF26215">
    <property type="entry name" value="HTH_animal"/>
    <property type="match status" value="1"/>
</dbReference>
<dbReference type="PROSITE" id="PS51257">
    <property type="entry name" value="PROKAR_LIPOPROTEIN"/>
    <property type="match status" value="1"/>
</dbReference>
<dbReference type="SMART" id="SM00798">
    <property type="entry name" value="AICARFT_IMPCHas"/>
    <property type="match status" value="1"/>
</dbReference>
<dbReference type="FunFam" id="1.10.287.440:FF:000001">
    <property type="entry name" value="Bifunctional purine biosynthesis protein PURH"/>
    <property type="match status" value="1"/>
</dbReference>
<protein>
    <submittedName>
        <fullName evidence="3">Bifunctional purine biosynthesis PURH</fullName>
    </submittedName>
</protein>
<sequence length="542" mass="60764">MCACRPPPLDVISHAVSATAGTHVFLTGCEPGRRISCVCLQSQTAALGAVLSSRKLHHELKNERQLFGRAGSDDHTQSPDLRRKPTDRCSYLHSSSFHPSHTKQGIIYSQATRYHRICSDPNDRNSHLNVLSQSMRQKGYKPKTITKQINSAVKTPRTRLLQYREKKICTRVPLVVTYNPALEEIRKIIKDLQPILTEDETLKNIFPETPILAFRQPPNLQQKLINRRLPTDVLSYGTPYIIHYEQENIGEERFSDLIGADRMSSFGDFIALSDVCDVITAKIISREVSDGIVAPGYDEEALKILSKKKNGSYCVLQMDPAFEPVGPEVRNIFGLQLEQKRNDAVIDKSLFNNVVTSRKGVPESALRDLIVATIALKYTQSNSVCYAKDGQVIGMGAGQQSRIHCTRLAGDKADNWWLRHHPRVLSMKFKTGVKRAEISNAIDQYVSGTLEQEELVQWQALFEHPPELLTVDEKKQWISTLNGVCLSSDAFFPFRDNVERAKKSGVQFIASPAGSAADKIVIDACDELGIVLAHTNLRLFHH</sequence>
<gene>
    <name evidence="3" type="ORF">PECUL_23A058650</name>
</gene>
<dbReference type="EMBL" id="OW240918">
    <property type="protein sequence ID" value="CAH2306163.1"/>
    <property type="molecule type" value="Genomic_DNA"/>
</dbReference>
<dbReference type="GO" id="GO:0003937">
    <property type="term" value="F:IMP cyclohydrolase activity"/>
    <property type="evidence" value="ECO:0007669"/>
    <property type="project" value="InterPro"/>
</dbReference>
<dbReference type="InterPro" id="IPR016193">
    <property type="entry name" value="Cytidine_deaminase-like"/>
</dbReference>
<dbReference type="InterPro" id="IPR024050">
    <property type="entry name" value="AICAR_Tfase_insert_dom_sf"/>
</dbReference>
<feature type="region of interest" description="Disordered" evidence="1">
    <location>
        <begin position="63"/>
        <end position="85"/>
    </location>
</feature>
<dbReference type="Pfam" id="PF01808">
    <property type="entry name" value="AICARFT_IMPCHas"/>
    <property type="match status" value="1"/>
</dbReference>
<organism evidence="3 4">
    <name type="scientific">Pelobates cultripes</name>
    <name type="common">Western spadefoot toad</name>
    <dbReference type="NCBI Taxonomy" id="61616"/>
    <lineage>
        <taxon>Eukaryota</taxon>
        <taxon>Metazoa</taxon>
        <taxon>Chordata</taxon>
        <taxon>Craniata</taxon>
        <taxon>Vertebrata</taxon>
        <taxon>Euteleostomi</taxon>
        <taxon>Amphibia</taxon>
        <taxon>Batrachia</taxon>
        <taxon>Anura</taxon>
        <taxon>Pelobatoidea</taxon>
        <taxon>Pelobatidae</taxon>
        <taxon>Pelobates</taxon>
    </lineage>
</organism>
<evidence type="ECO:0000313" key="3">
    <source>
        <dbReference type="EMBL" id="CAH2306163.1"/>
    </source>
</evidence>
<keyword evidence="4" id="KW-1185">Reference proteome</keyword>
<dbReference type="NCBIfam" id="NF005492">
    <property type="entry name" value="PRK07106.1"/>
    <property type="match status" value="1"/>
</dbReference>
<dbReference type="Proteomes" id="UP001295444">
    <property type="component" value="Chromosome 07"/>
</dbReference>
<dbReference type="GO" id="GO:0006189">
    <property type="term" value="P:'de novo' IMP biosynthetic process"/>
    <property type="evidence" value="ECO:0007669"/>
    <property type="project" value="TreeGrafter"/>
</dbReference>
<proteinExistence type="predicted"/>
<dbReference type="SUPFAM" id="SSF53927">
    <property type="entry name" value="Cytidine deaminase-like"/>
    <property type="match status" value="1"/>
</dbReference>
<dbReference type="PANTHER" id="PTHR11692:SF0">
    <property type="entry name" value="BIFUNCTIONAL PURINE BIOSYNTHESIS PROTEIN ATIC"/>
    <property type="match status" value="1"/>
</dbReference>
<dbReference type="InterPro" id="IPR058912">
    <property type="entry name" value="HTH_animal"/>
</dbReference>
<dbReference type="PANTHER" id="PTHR11692">
    <property type="entry name" value="BIFUNCTIONAL PURINE BIOSYNTHESIS PROTEIN PURH"/>
    <property type="match status" value="1"/>
</dbReference>
<dbReference type="Gene3D" id="3.40.140.20">
    <property type="match status" value="2"/>
</dbReference>
<name>A0AAD1WHE6_PELCU</name>
<dbReference type="InterPro" id="IPR002695">
    <property type="entry name" value="PurH-like"/>
</dbReference>
<dbReference type="AlphaFoldDB" id="A0AAD1WHE6"/>
<dbReference type="GO" id="GO:0005829">
    <property type="term" value="C:cytosol"/>
    <property type="evidence" value="ECO:0007669"/>
    <property type="project" value="TreeGrafter"/>
</dbReference>
<evidence type="ECO:0000256" key="1">
    <source>
        <dbReference type="SAM" id="MobiDB-lite"/>
    </source>
</evidence>
<accession>A0AAD1WHE6</accession>
<evidence type="ECO:0000259" key="2">
    <source>
        <dbReference type="Pfam" id="PF26215"/>
    </source>
</evidence>
<dbReference type="InterPro" id="IPR024051">
    <property type="entry name" value="AICAR_Tfase_dup_dom_sf"/>
</dbReference>
<evidence type="ECO:0000313" key="4">
    <source>
        <dbReference type="Proteomes" id="UP001295444"/>
    </source>
</evidence>
<reference evidence="3" key="1">
    <citation type="submission" date="2022-03" db="EMBL/GenBank/DDBJ databases">
        <authorList>
            <person name="Alioto T."/>
            <person name="Alioto T."/>
            <person name="Gomez Garrido J."/>
        </authorList>
    </citation>
    <scope>NUCLEOTIDE SEQUENCE</scope>
</reference>
<feature type="domain" description="Helix-turn-helix" evidence="2">
    <location>
        <begin position="91"/>
        <end position="150"/>
    </location>
</feature>
<dbReference type="GO" id="GO:0004643">
    <property type="term" value="F:phosphoribosylaminoimidazolecarboxamide formyltransferase activity"/>
    <property type="evidence" value="ECO:0007669"/>
    <property type="project" value="InterPro"/>
</dbReference>
<dbReference type="Gene3D" id="1.10.287.440">
    <property type="match status" value="1"/>
</dbReference>